<dbReference type="Gene3D" id="3.20.20.140">
    <property type="entry name" value="Metal-dependent hydrolases"/>
    <property type="match status" value="2"/>
</dbReference>
<keyword evidence="4" id="KW-0862">Zinc</keyword>
<keyword evidence="6" id="KW-1185">Reference proteome</keyword>
<dbReference type="InterPro" id="IPR051607">
    <property type="entry name" value="Metallo-dep_hydrolases"/>
</dbReference>
<accession>A0ABR1HMX2</accession>
<dbReference type="InterPro" id="IPR011059">
    <property type="entry name" value="Metal-dep_hydrolase_composite"/>
</dbReference>
<gene>
    <name evidence="5" type="ORF">QQZ08_009474</name>
</gene>
<evidence type="ECO:0000256" key="4">
    <source>
        <dbReference type="ARBA" id="ARBA00022833"/>
    </source>
</evidence>
<keyword evidence="3" id="KW-0378">Hydrolase</keyword>
<sequence>MAQVDILEKSALVVGSDGRIKALYRDISPDDSRLQIPGAAFHQLDASSFIIPGFDDTHNHAPQCSMRGLGQGLHILDWLDQVMFPHEAHFSDSTYAGRVNENCVDSFLKQGITIASYYGSKHSGDADPCKYLQGQGPKGLCKAFVGKCNMDGNAPEPPQGLGKITQDESQLAIQAHFHKGQQEINATKELFPGFKSEADLLECGVARCPISNMAVGGSFMVASIRQSLNRNIEVGLGTDTGGRFSSSTLDAIRQAMIASNAREVLSEGKYKALTLDKFFYLAKMGGAKACYLENEIGN</sequence>
<evidence type="ECO:0000256" key="1">
    <source>
        <dbReference type="ARBA" id="ARBA00001947"/>
    </source>
</evidence>
<dbReference type="PANTHER" id="PTHR11271">
    <property type="entry name" value="GUANINE DEAMINASE"/>
    <property type="match status" value="1"/>
</dbReference>
<dbReference type="Proteomes" id="UP001498421">
    <property type="component" value="Unassembled WGS sequence"/>
</dbReference>
<reference evidence="5 6" key="1">
    <citation type="journal article" date="2025" name="Microbiol. Resour. Announc.">
        <title>Draft genome sequences for Neonectria magnoliae and Neonectria punicea, canker pathogens of Liriodendron tulipifera and Acer saccharum in West Virginia.</title>
        <authorList>
            <person name="Petronek H.M."/>
            <person name="Kasson M.T."/>
            <person name="Metheny A.M."/>
            <person name="Stauder C.M."/>
            <person name="Lovett B."/>
            <person name="Lynch S.C."/>
            <person name="Garnas J.R."/>
            <person name="Kasson L.R."/>
            <person name="Stajich J.E."/>
        </authorList>
    </citation>
    <scope>NUCLEOTIDE SEQUENCE [LARGE SCALE GENOMIC DNA]</scope>
    <source>
        <strain evidence="5 6">NRRL 64651</strain>
    </source>
</reference>
<dbReference type="Gene3D" id="2.30.40.10">
    <property type="entry name" value="Urease, subunit C, domain 1"/>
    <property type="match status" value="1"/>
</dbReference>
<dbReference type="SUPFAM" id="SSF51556">
    <property type="entry name" value="Metallo-dependent hydrolases"/>
    <property type="match status" value="1"/>
</dbReference>
<name>A0ABR1HMX2_9HYPO</name>
<dbReference type="PANTHER" id="PTHR11271:SF49">
    <property type="entry name" value="GUANINE DEAMINASE"/>
    <property type="match status" value="1"/>
</dbReference>
<evidence type="ECO:0000313" key="5">
    <source>
        <dbReference type="EMBL" id="KAK7422486.1"/>
    </source>
</evidence>
<keyword evidence="2" id="KW-0479">Metal-binding</keyword>
<dbReference type="InterPro" id="IPR032466">
    <property type="entry name" value="Metal_Hydrolase"/>
</dbReference>
<protein>
    <recommendedName>
        <fullName evidence="7">Guanine deaminase</fullName>
    </recommendedName>
</protein>
<proteinExistence type="predicted"/>
<evidence type="ECO:0000256" key="2">
    <source>
        <dbReference type="ARBA" id="ARBA00022723"/>
    </source>
</evidence>
<comment type="cofactor">
    <cofactor evidence="1">
        <name>Zn(2+)</name>
        <dbReference type="ChEBI" id="CHEBI:29105"/>
    </cofactor>
</comment>
<evidence type="ECO:0000313" key="6">
    <source>
        <dbReference type="Proteomes" id="UP001498421"/>
    </source>
</evidence>
<evidence type="ECO:0008006" key="7">
    <source>
        <dbReference type="Google" id="ProtNLM"/>
    </source>
</evidence>
<evidence type="ECO:0000256" key="3">
    <source>
        <dbReference type="ARBA" id="ARBA00022801"/>
    </source>
</evidence>
<comment type="caution">
    <text evidence="5">The sequence shown here is derived from an EMBL/GenBank/DDBJ whole genome shotgun (WGS) entry which is preliminary data.</text>
</comment>
<dbReference type="EMBL" id="JAZAVK010000107">
    <property type="protein sequence ID" value="KAK7422486.1"/>
    <property type="molecule type" value="Genomic_DNA"/>
</dbReference>
<organism evidence="5 6">
    <name type="scientific">Neonectria magnoliae</name>
    <dbReference type="NCBI Taxonomy" id="2732573"/>
    <lineage>
        <taxon>Eukaryota</taxon>
        <taxon>Fungi</taxon>
        <taxon>Dikarya</taxon>
        <taxon>Ascomycota</taxon>
        <taxon>Pezizomycotina</taxon>
        <taxon>Sordariomycetes</taxon>
        <taxon>Hypocreomycetidae</taxon>
        <taxon>Hypocreales</taxon>
        <taxon>Nectriaceae</taxon>
        <taxon>Neonectria</taxon>
    </lineage>
</organism>